<proteinExistence type="predicted"/>
<dbReference type="Proteomes" id="UP000037288">
    <property type="component" value="Unassembled WGS sequence"/>
</dbReference>
<name>A0A0K9X986_9ACTN</name>
<reference evidence="2" key="1">
    <citation type="submission" date="2015-07" db="EMBL/GenBank/DDBJ databases">
        <title>Draft genome sequence of Streptomyces sp. CMAA 1322, a bacterium isolated from Caatinga biome, from dry forest semiarid of Brazil.</title>
        <authorList>
            <person name="Santos S.N."/>
            <person name="Gacesa R."/>
            <person name="Taketani R.G."/>
            <person name="Long P.F."/>
            <person name="Melo I.S."/>
        </authorList>
    </citation>
    <scope>NUCLEOTIDE SEQUENCE [LARGE SCALE GENOMIC DNA]</scope>
    <source>
        <strain evidence="2">CMAA 1322</strain>
    </source>
</reference>
<evidence type="ECO:0000313" key="2">
    <source>
        <dbReference type="Proteomes" id="UP000037288"/>
    </source>
</evidence>
<accession>A0A0K9X986</accession>
<gene>
    <name evidence="1" type="ORF">AC230_28130</name>
</gene>
<evidence type="ECO:0000313" key="1">
    <source>
        <dbReference type="EMBL" id="KNB49187.1"/>
    </source>
</evidence>
<dbReference type="STRING" id="1678637.AC230_28130"/>
<dbReference type="PATRIC" id="fig|1678637.3.peg.6013"/>
<dbReference type="EMBL" id="LFXA01000018">
    <property type="protein sequence ID" value="KNB49187.1"/>
    <property type="molecule type" value="Genomic_DNA"/>
</dbReference>
<protein>
    <recommendedName>
        <fullName evidence="3">PARP-type domain-containing protein</fullName>
    </recommendedName>
</protein>
<organism evidence="1 2">
    <name type="scientific">Streptomyces caatingaensis</name>
    <dbReference type="NCBI Taxonomy" id="1678637"/>
    <lineage>
        <taxon>Bacteria</taxon>
        <taxon>Bacillati</taxon>
        <taxon>Actinomycetota</taxon>
        <taxon>Actinomycetes</taxon>
        <taxon>Kitasatosporales</taxon>
        <taxon>Streptomycetaceae</taxon>
        <taxon>Streptomyces</taxon>
    </lineage>
</organism>
<sequence>MARTRETGHPYEYVTYPPKGQTCGMCRKPIRTDKICRRGDIERASGSPVVVYWHTDCVARAGGAK</sequence>
<evidence type="ECO:0008006" key="3">
    <source>
        <dbReference type="Google" id="ProtNLM"/>
    </source>
</evidence>
<comment type="caution">
    <text evidence="1">The sequence shown here is derived from an EMBL/GenBank/DDBJ whole genome shotgun (WGS) entry which is preliminary data.</text>
</comment>
<keyword evidence="2" id="KW-1185">Reference proteome</keyword>
<dbReference type="AlphaFoldDB" id="A0A0K9X986"/>